<sequence>MTIDKALDTFNSYKKEFEALKKESISETDTRCKILDRVLISVLGWEEENISRENYLEKTGFYDYSISTGLASFVVEAKKTLNELVLPKSKKVKLKTLLSAPVNREIIEQIRSYLIASSLTHGVISNGHQFVIARFINTNGEDWKENSAIIFNGFEDITDRFIDFYETLSKEHILQKGRIEIREEAKFDKKLIGLSKLLRKNEKLVRNELSDKLINIIDIIFREIDNTSTLDGIDTLKECYVFNQDVRKHHSEMSLMFQDSPPKFDEKVLGIRNTVHTQEEIEKKLLDGSFTLPNPIVLIGGKGAGKTTFIKYFFKVSIKENTRKKIPSVYIDFRSIYSHLDNPSIICQKILDELYNEHPTLKLKNYSILKRIYKEEIKQRTNDGLWTMFRDKPDELELRINKFIEEKIADSEGHLKAISKYLINPCHKRLCIIFDNVDQLDFNVQKNAFLFAQSIHLSLKCIIIVSLREGYYYQWKDKPPFDAYQPNIFHITAPPYRDVLKKRIKYVVDNHTYSETEGRLKNKTFRLSDATQQTFFKNLYKTLFRRKNSEILEFLEQTSYPNIRLGLEKFNNFLVSGHTKVEEYMTKDDFNIPIWEFVKSVALESNYYYYHNKSKVFNIFYPSYPGGNHFTKLRILHYLINEAELTSYVEHYIPSSKLLDSFVKCGYNRENVLSELQELLKFGLINCESYVSDTHEIPLDISEFQISVTQCGIYYSTHLLAEFFYMDLVLQDTPIYDSKHFDNLSHLFSSPNPHGSRPMDRRIQCVEAFIKYLISQETKDRLDTQTDNKALRMNIMKYILDSNLRARMKSLSFNHLKGIMVNLD</sequence>
<dbReference type="Proteomes" id="UP001330184">
    <property type="component" value="Chromosome"/>
</dbReference>
<evidence type="ECO:0000313" key="2">
    <source>
        <dbReference type="Proteomes" id="UP001330184"/>
    </source>
</evidence>
<keyword evidence="2" id="KW-1185">Reference proteome</keyword>
<dbReference type="Gene3D" id="3.40.50.300">
    <property type="entry name" value="P-loop containing nucleotide triphosphate hydrolases"/>
    <property type="match status" value="1"/>
</dbReference>
<protein>
    <recommendedName>
        <fullName evidence="3">Orc1-like AAA ATPase domain-containing protein</fullName>
    </recommendedName>
</protein>
<dbReference type="SUPFAM" id="SSF52540">
    <property type="entry name" value="P-loop containing nucleoside triphosphate hydrolases"/>
    <property type="match status" value="1"/>
</dbReference>
<name>A0AA48HJE4_9FLAO</name>
<organism evidence="1 2">
    <name type="scientific">Flagellimonas marinaquae</name>
    <dbReference type="NCBI Taxonomy" id="254955"/>
    <lineage>
        <taxon>Bacteria</taxon>
        <taxon>Pseudomonadati</taxon>
        <taxon>Bacteroidota</taxon>
        <taxon>Flavobacteriia</taxon>
        <taxon>Flavobacteriales</taxon>
        <taxon>Flavobacteriaceae</taxon>
        <taxon>Flagellimonas</taxon>
    </lineage>
</organism>
<dbReference type="AlphaFoldDB" id="A0AA48HJE4"/>
<evidence type="ECO:0000313" key="1">
    <source>
        <dbReference type="EMBL" id="BDW93358.1"/>
    </source>
</evidence>
<dbReference type="EMBL" id="AP027268">
    <property type="protein sequence ID" value="BDW93358.1"/>
    <property type="molecule type" value="Genomic_DNA"/>
</dbReference>
<dbReference type="RefSeq" id="WP_338193781.1">
    <property type="nucleotide sequence ID" value="NZ_AP027268.1"/>
</dbReference>
<dbReference type="InterPro" id="IPR027417">
    <property type="entry name" value="P-loop_NTPase"/>
</dbReference>
<accession>A0AA48HJE4</accession>
<gene>
    <name evidence="1" type="ORF">MACH07_21900</name>
</gene>
<reference evidence="1 2" key="1">
    <citation type="submission" date="2023-01" db="EMBL/GenBank/DDBJ databases">
        <title>Complete genome sequence of Muricauda aquimarina strain IFOP_LL357.</title>
        <authorList>
            <person name="Gajardo G."/>
            <person name="Ueki S."/>
            <person name="Maruyama F."/>
        </authorList>
    </citation>
    <scope>NUCLEOTIDE SEQUENCE [LARGE SCALE GENOMIC DNA]</scope>
    <source>
        <strain evidence="1 2">IFOP_LL357</strain>
    </source>
</reference>
<proteinExistence type="predicted"/>
<evidence type="ECO:0008006" key="3">
    <source>
        <dbReference type="Google" id="ProtNLM"/>
    </source>
</evidence>